<dbReference type="RefSeq" id="WP_092900760.1">
    <property type="nucleotide sequence ID" value="NZ_FOZS01000001.1"/>
</dbReference>
<feature type="compositionally biased region" description="Basic and acidic residues" evidence="1">
    <location>
        <begin position="10"/>
        <end position="21"/>
    </location>
</feature>
<dbReference type="OrthoDB" id="258331at2157"/>
<feature type="compositionally biased region" description="Low complexity" evidence="1">
    <location>
        <begin position="111"/>
        <end position="123"/>
    </location>
</feature>
<gene>
    <name evidence="2" type="ORF">SAMN04488556_0362</name>
</gene>
<dbReference type="Proteomes" id="UP000199199">
    <property type="component" value="Unassembled WGS sequence"/>
</dbReference>
<evidence type="ECO:0000256" key="1">
    <source>
        <dbReference type="SAM" id="MobiDB-lite"/>
    </source>
</evidence>
<sequence>MSDQQGVARMELESDAWHQNDDGNYYIDCPECGSAATLTNVVEHNRCNGYLDQREDETELDEGAMNCTARLTLELAYTSDSEVEAADDGTDSDDNRDDTGEENADLEESDGVTGEGTPPGSEGTVDDEQQ</sequence>
<feature type="region of interest" description="Disordered" evidence="1">
    <location>
        <begin position="1"/>
        <end position="23"/>
    </location>
</feature>
<evidence type="ECO:0000313" key="3">
    <source>
        <dbReference type="Proteomes" id="UP000199199"/>
    </source>
</evidence>
<proteinExistence type="predicted"/>
<name>A0A1I6P6X1_9EURY</name>
<evidence type="ECO:0000313" key="2">
    <source>
        <dbReference type="EMBL" id="SFS35929.1"/>
    </source>
</evidence>
<protein>
    <submittedName>
        <fullName evidence="2">Uncharacterized protein</fullName>
    </submittedName>
</protein>
<dbReference type="EMBL" id="FOZS01000001">
    <property type="protein sequence ID" value="SFS35929.1"/>
    <property type="molecule type" value="Genomic_DNA"/>
</dbReference>
<organism evidence="2 3">
    <name type="scientific">Halostagnicola kamekurae</name>
    <dbReference type="NCBI Taxonomy" id="619731"/>
    <lineage>
        <taxon>Archaea</taxon>
        <taxon>Methanobacteriati</taxon>
        <taxon>Methanobacteriota</taxon>
        <taxon>Stenosarchaea group</taxon>
        <taxon>Halobacteria</taxon>
        <taxon>Halobacteriales</taxon>
        <taxon>Natrialbaceae</taxon>
        <taxon>Halostagnicola</taxon>
    </lineage>
</organism>
<reference evidence="3" key="1">
    <citation type="submission" date="2016-10" db="EMBL/GenBank/DDBJ databases">
        <authorList>
            <person name="Varghese N."/>
            <person name="Submissions S."/>
        </authorList>
    </citation>
    <scope>NUCLEOTIDE SEQUENCE [LARGE SCALE GENOMIC DNA]</scope>
    <source>
        <strain evidence="3">DSM 22427</strain>
    </source>
</reference>
<feature type="region of interest" description="Disordered" evidence="1">
    <location>
        <begin position="78"/>
        <end position="130"/>
    </location>
</feature>
<accession>A0A1I6P6X1</accession>
<dbReference type="AlphaFoldDB" id="A0A1I6P6X1"/>
<keyword evidence="3" id="KW-1185">Reference proteome</keyword>
<feature type="compositionally biased region" description="Acidic residues" evidence="1">
    <location>
        <begin position="81"/>
        <end position="110"/>
    </location>
</feature>